<evidence type="ECO:0008006" key="2">
    <source>
        <dbReference type="Google" id="ProtNLM"/>
    </source>
</evidence>
<geneLocation type="plasmid" evidence="1">
    <name>pSALNBL118</name>
</geneLocation>
<dbReference type="EMBL" id="CP042014">
    <property type="protein sequence ID" value="QDS42720.1"/>
    <property type="molecule type" value="Genomic_DNA"/>
</dbReference>
<reference evidence="1" key="1">
    <citation type="submission" date="2019-07" db="EMBL/GenBank/DDBJ databases">
        <title>Comparative genomics of plasmid bearing Staphylococcus aureus strains isolated from various retail meats.</title>
        <authorList>
            <person name="Neyaz L."/>
            <person name="Karki A.B."/>
            <person name="Fakhr M.K."/>
        </authorList>
    </citation>
    <scope>NUCLEOTIDE SEQUENCE</scope>
    <source>
        <strain evidence="1">B3-4A</strain>
        <plasmid evidence="1">pSALNBL118</plasmid>
    </source>
</reference>
<evidence type="ECO:0000313" key="1">
    <source>
        <dbReference type="EMBL" id="QDS42720.1"/>
    </source>
</evidence>
<name>A0A517IV07_STAAU</name>
<proteinExistence type="predicted"/>
<organism evidence="1">
    <name type="scientific">Staphylococcus aureus</name>
    <dbReference type="NCBI Taxonomy" id="1280"/>
    <lineage>
        <taxon>Bacteria</taxon>
        <taxon>Bacillati</taxon>
        <taxon>Bacillota</taxon>
        <taxon>Bacilli</taxon>
        <taxon>Bacillales</taxon>
        <taxon>Staphylococcaceae</taxon>
        <taxon>Staphylococcus</taxon>
    </lineage>
</organism>
<accession>A0A517IV07</accession>
<dbReference type="RefSeq" id="WP_050968491.1">
    <property type="nucleotide sequence ID" value="NZ_CAKKJZ010000049.1"/>
</dbReference>
<dbReference type="AlphaFoldDB" id="A0A517IV07"/>
<gene>
    <name evidence="1" type="ORF">FP479_14190</name>
</gene>
<sequence length="113" mass="13085">MDLDALIEHFDDMNDHIDDDVDEVLKNLAIEGAKLAKENAERVMNKGYWTGNLWREIESAKNGDLEYSITSNAGYSGFLEYGTRYMEAEPFMWPMYVQIQKELVKDLKELLEG</sequence>
<keyword evidence="1" id="KW-0614">Plasmid</keyword>
<dbReference type="InterPro" id="IPR010064">
    <property type="entry name" value="HK97-gp10_tail"/>
</dbReference>
<dbReference type="Pfam" id="PF04883">
    <property type="entry name" value="HK97-gp10_like"/>
    <property type="match status" value="1"/>
</dbReference>
<dbReference type="NCBIfam" id="TIGR01725">
    <property type="entry name" value="phge_HK97_gp10"/>
    <property type="match status" value="1"/>
</dbReference>
<protein>
    <recommendedName>
        <fullName evidence="2">HK97 gp10 family phage protein</fullName>
    </recommendedName>
</protein>